<comment type="caution">
    <text evidence="1">The sequence shown here is derived from an EMBL/GenBank/DDBJ whole genome shotgun (WGS) entry which is preliminary data.</text>
</comment>
<evidence type="ECO:0000313" key="1">
    <source>
        <dbReference type="EMBL" id="KAJ1089666.1"/>
    </source>
</evidence>
<keyword evidence="2" id="KW-1185">Reference proteome</keyword>
<accession>A0AAV7LDL7</accession>
<proteinExistence type="predicted"/>
<sequence>MSIAPVCQCVAGARGRRAVRVRDRVDCDKKQWRRRCAGTDEPCGEEHLRKMVSPFHDPRSADRWPSPSSTYLVREIMGAKQSQKHYMECEEGGRRRGLRARR</sequence>
<dbReference type="AlphaFoldDB" id="A0AAV7LDL7"/>
<dbReference type="Proteomes" id="UP001066276">
    <property type="component" value="Chromosome 11"/>
</dbReference>
<dbReference type="EMBL" id="JANPWB010000015">
    <property type="protein sequence ID" value="KAJ1089666.1"/>
    <property type="molecule type" value="Genomic_DNA"/>
</dbReference>
<organism evidence="1 2">
    <name type="scientific">Pleurodeles waltl</name>
    <name type="common">Iberian ribbed newt</name>
    <dbReference type="NCBI Taxonomy" id="8319"/>
    <lineage>
        <taxon>Eukaryota</taxon>
        <taxon>Metazoa</taxon>
        <taxon>Chordata</taxon>
        <taxon>Craniata</taxon>
        <taxon>Vertebrata</taxon>
        <taxon>Euteleostomi</taxon>
        <taxon>Amphibia</taxon>
        <taxon>Batrachia</taxon>
        <taxon>Caudata</taxon>
        <taxon>Salamandroidea</taxon>
        <taxon>Salamandridae</taxon>
        <taxon>Pleurodelinae</taxon>
        <taxon>Pleurodeles</taxon>
    </lineage>
</organism>
<reference evidence="1" key="1">
    <citation type="journal article" date="2022" name="bioRxiv">
        <title>Sequencing and chromosome-scale assembly of the giantPleurodeles waltlgenome.</title>
        <authorList>
            <person name="Brown T."/>
            <person name="Elewa A."/>
            <person name="Iarovenko S."/>
            <person name="Subramanian E."/>
            <person name="Araus A.J."/>
            <person name="Petzold A."/>
            <person name="Susuki M."/>
            <person name="Suzuki K.-i.T."/>
            <person name="Hayashi T."/>
            <person name="Toyoda A."/>
            <person name="Oliveira C."/>
            <person name="Osipova E."/>
            <person name="Leigh N.D."/>
            <person name="Simon A."/>
            <person name="Yun M.H."/>
        </authorList>
    </citation>
    <scope>NUCLEOTIDE SEQUENCE</scope>
    <source>
        <strain evidence="1">20211129_DDA</strain>
        <tissue evidence="1">Liver</tissue>
    </source>
</reference>
<name>A0AAV7LDL7_PLEWA</name>
<evidence type="ECO:0000313" key="2">
    <source>
        <dbReference type="Proteomes" id="UP001066276"/>
    </source>
</evidence>
<protein>
    <submittedName>
        <fullName evidence="1">Uncharacterized protein</fullName>
    </submittedName>
</protein>
<gene>
    <name evidence="1" type="ORF">NDU88_002814</name>
</gene>